<organism evidence="2 3">
    <name type="scientific">Peptoanaerobacter stomatis</name>
    <dbReference type="NCBI Taxonomy" id="796937"/>
    <lineage>
        <taxon>Bacteria</taxon>
        <taxon>Bacillati</taxon>
        <taxon>Bacillota</taxon>
        <taxon>Clostridia</taxon>
        <taxon>Peptostreptococcales</taxon>
        <taxon>Filifactoraceae</taxon>
        <taxon>Peptoanaerobacter</taxon>
    </lineage>
</organism>
<dbReference type="Proteomes" id="UP000005244">
    <property type="component" value="Unassembled WGS sequence"/>
</dbReference>
<dbReference type="EMBL" id="ALNK01000026">
    <property type="protein sequence ID" value="EJU21684.1"/>
    <property type="molecule type" value="Genomic_DNA"/>
</dbReference>
<name>J5UDG3_9FIRM</name>
<gene>
    <name evidence="2" type="ORF">HMPREF1143_1383</name>
    <name evidence="1" type="ORF">HMPREF1143_1996</name>
</gene>
<evidence type="ECO:0000313" key="1">
    <source>
        <dbReference type="EMBL" id="EJU21184.1"/>
    </source>
</evidence>
<keyword evidence="3" id="KW-1185">Reference proteome</keyword>
<sequence>YIADKKLLESLGAIDSDGLEEELDIIREHKNYENISRYIDTKNIDDDFIEKLKKAIFVEDNLSLGLSYEK</sequence>
<dbReference type="AlphaFoldDB" id="J5UDG3"/>
<feature type="non-terminal residue" evidence="2">
    <location>
        <position position="1"/>
    </location>
</feature>
<accession>J5UDG3</accession>
<dbReference type="EMBL" id="ALNK01000028">
    <property type="protein sequence ID" value="EJU21184.1"/>
    <property type="molecule type" value="Genomic_DNA"/>
</dbReference>
<protein>
    <submittedName>
        <fullName evidence="2">Uncharacterized protein</fullName>
    </submittedName>
</protein>
<reference evidence="2 3" key="1">
    <citation type="submission" date="2012-07" db="EMBL/GenBank/DDBJ databases">
        <authorList>
            <person name="Durkin A.S."/>
            <person name="McCorrison J."/>
            <person name="Torralba M."/>
            <person name="Gillis M."/>
            <person name="Methe B."/>
            <person name="Sutton G."/>
            <person name="Nelson K.E."/>
        </authorList>
    </citation>
    <scope>NUCLEOTIDE SEQUENCE [LARGE SCALE GENOMIC DNA]</scope>
    <source>
        <strain evidence="2 3">OBRC8</strain>
    </source>
</reference>
<comment type="caution">
    <text evidence="2">The sequence shown here is derived from an EMBL/GenBank/DDBJ whole genome shotgun (WGS) entry which is preliminary data.</text>
</comment>
<evidence type="ECO:0000313" key="2">
    <source>
        <dbReference type="EMBL" id="EJU21684.1"/>
    </source>
</evidence>
<proteinExistence type="predicted"/>
<evidence type="ECO:0000313" key="3">
    <source>
        <dbReference type="Proteomes" id="UP000005244"/>
    </source>
</evidence>